<sequence>MNIKLVQKIKKDGNSCRKSAKVLKELKELNLLDKIDEIIAADERQSNSEGFDLARKHQVSSAPFFIVENDEGITKIYTAYYQFMKDVFNVVVSESDEISEIMAQNPELDYI</sequence>
<organism evidence="1 2">
    <name type="scientific">Calothrix parasitica NIES-267</name>
    <dbReference type="NCBI Taxonomy" id="1973488"/>
    <lineage>
        <taxon>Bacteria</taxon>
        <taxon>Bacillati</taxon>
        <taxon>Cyanobacteriota</taxon>
        <taxon>Cyanophyceae</taxon>
        <taxon>Nostocales</taxon>
        <taxon>Calotrichaceae</taxon>
        <taxon>Calothrix</taxon>
    </lineage>
</organism>
<dbReference type="AlphaFoldDB" id="A0A1Z4LNK4"/>
<accession>A0A1Z4LNK4</accession>
<proteinExistence type="predicted"/>
<protein>
    <recommendedName>
        <fullName evidence="3">DSBA oxidoreductase</fullName>
    </recommendedName>
</protein>
<dbReference type="Proteomes" id="UP000218418">
    <property type="component" value="Chromosome"/>
</dbReference>
<gene>
    <name evidence="1" type="ORF">NIES267_21520</name>
</gene>
<dbReference type="EMBL" id="AP018227">
    <property type="protein sequence ID" value="BAY82668.1"/>
    <property type="molecule type" value="Genomic_DNA"/>
</dbReference>
<dbReference type="OrthoDB" id="6892207at2"/>
<keyword evidence="2" id="KW-1185">Reference proteome</keyword>
<evidence type="ECO:0000313" key="2">
    <source>
        <dbReference type="Proteomes" id="UP000218418"/>
    </source>
</evidence>
<evidence type="ECO:0000313" key="1">
    <source>
        <dbReference type="EMBL" id="BAY82668.1"/>
    </source>
</evidence>
<name>A0A1Z4LNK4_9CYAN</name>
<evidence type="ECO:0008006" key="3">
    <source>
        <dbReference type="Google" id="ProtNLM"/>
    </source>
</evidence>
<reference evidence="1 2" key="1">
    <citation type="submission" date="2017-06" db="EMBL/GenBank/DDBJ databases">
        <title>Genome sequencing of cyanobaciteial culture collection at National Institute for Environmental Studies (NIES).</title>
        <authorList>
            <person name="Hirose Y."/>
            <person name="Shimura Y."/>
            <person name="Fujisawa T."/>
            <person name="Nakamura Y."/>
            <person name="Kawachi M."/>
        </authorList>
    </citation>
    <scope>NUCLEOTIDE SEQUENCE [LARGE SCALE GENOMIC DNA]</scope>
    <source>
        <strain evidence="1 2">NIES-267</strain>
    </source>
</reference>